<keyword evidence="8" id="KW-0031">Aminopeptidase</keyword>
<feature type="chain" id="PRO_5004023404" evidence="5">
    <location>
        <begin position="28"/>
        <end position="529"/>
    </location>
</feature>
<dbReference type="PANTHER" id="PTHR43248">
    <property type="entry name" value="2-SUCCINYL-6-HYDROXY-2,4-CYCLOHEXADIENE-1-CARBOXYLATE SYNTHASE"/>
    <property type="match status" value="1"/>
</dbReference>
<dbReference type="Proteomes" id="UP000014137">
    <property type="component" value="Unassembled WGS sequence"/>
</dbReference>
<sequence>MRKFLTIGLSALLTLGTAAAVSTPAHAASQLDFGACPADVAQAYPALKCATVNVPLDYSRPFGARMDVLVSKHTSTDPAKRRGTLFVNPGGPAGSAVMQAGKLSLPDATGYTRLPKEVLEAYDIVGLDSRGTGHSQPLSCVGEDYWRQLQPDPDRPEERDKSWERWKAFARSCAEKNGEKLKYTGSRNVIQDMDRVRTLLGEEKISYLGYSYGTYLGSAYAERYPDRVDRMVLDSSMNPVEPQMWYGNSTGQVTAGVAREKAYLSWIAQYDNVFHLGKSYEEVNTAWQKLLGDFRKAPRGPMKNVGAVELLDVYIANLSHELYWEPLAKAMADYVLRGDDRAVLDWATPSGGAAGESFIAGMISIACVDSDAPTDRTKIERDFGELAKTSDFAWYNVSIPSACANWPVHDQRIVPSGKNLPPMLMFGVEGDSATPYVNTVAMHEQLPSSVLVTERGAGTHCVFGAHPAMLNREAQRIGKDYLVDGLLPNGDLDIAPHPLPVPKAGTAAAARPAVVSQHSRPPGPSRAFV</sequence>
<reference evidence="8 9" key="1">
    <citation type="submission" date="2012-10" db="EMBL/GenBank/DDBJ databases">
        <title>Genome assembly of Amycolatopsis azurea DSM 43854.</title>
        <authorList>
            <person name="Khatri I."/>
            <person name="Kaur I."/>
            <person name="Subramanian S."/>
            <person name="Mayilraj S."/>
        </authorList>
    </citation>
    <scope>NUCLEOTIDE SEQUENCE [LARGE SCALE GENOMIC DNA]</scope>
    <source>
        <strain evidence="8 9">DSM 43854</strain>
    </source>
</reference>
<evidence type="ECO:0000256" key="5">
    <source>
        <dbReference type="SAM" id="SignalP"/>
    </source>
</evidence>
<evidence type="ECO:0000256" key="1">
    <source>
        <dbReference type="ARBA" id="ARBA00010088"/>
    </source>
</evidence>
<evidence type="ECO:0000256" key="4">
    <source>
        <dbReference type="SAM" id="MobiDB-lite"/>
    </source>
</evidence>
<name>M2QT44_9PSEU</name>
<dbReference type="OrthoDB" id="4498590at2"/>
<proteinExistence type="inferred from homology"/>
<evidence type="ECO:0000256" key="3">
    <source>
        <dbReference type="ARBA" id="ARBA00022801"/>
    </source>
</evidence>
<dbReference type="GO" id="GO:0004177">
    <property type="term" value="F:aminopeptidase activity"/>
    <property type="evidence" value="ECO:0007669"/>
    <property type="project" value="UniProtKB-KW"/>
</dbReference>
<dbReference type="Pfam" id="PF00561">
    <property type="entry name" value="Abhydrolase_1"/>
    <property type="match status" value="1"/>
</dbReference>
<dbReference type="PATRIC" id="fig|1238180.3.peg.447"/>
<dbReference type="AlphaFoldDB" id="M2QT44"/>
<evidence type="ECO:0000259" key="6">
    <source>
        <dbReference type="Pfam" id="PF00561"/>
    </source>
</evidence>
<dbReference type="Gene3D" id="3.40.50.1820">
    <property type="entry name" value="alpha/beta hydrolase"/>
    <property type="match status" value="1"/>
</dbReference>
<dbReference type="InterPro" id="IPR029058">
    <property type="entry name" value="AB_hydrolase_fold"/>
</dbReference>
<feature type="signal peptide" evidence="5">
    <location>
        <begin position="1"/>
        <end position="27"/>
    </location>
</feature>
<dbReference type="PANTHER" id="PTHR43248:SF29">
    <property type="entry name" value="TRIPEPTIDYL AMINOPEPTIDASE"/>
    <property type="match status" value="1"/>
</dbReference>
<evidence type="ECO:0000259" key="7">
    <source>
        <dbReference type="Pfam" id="PF08386"/>
    </source>
</evidence>
<feature type="domain" description="AB hydrolase-1" evidence="6">
    <location>
        <begin position="85"/>
        <end position="240"/>
    </location>
</feature>
<dbReference type="InterPro" id="IPR013595">
    <property type="entry name" value="Pept_S33_TAP-like_C"/>
</dbReference>
<gene>
    <name evidence="8" type="ORF">C791_3050</name>
</gene>
<dbReference type="SUPFAM" id="SSF53474">
    <property type="entry name" value="alpha/beta-Hydrolases"/>
    <property type="match status" value="1"/>
</dbReference>
<keyword evidence="8" id="KW-0645">Protease</keyword>
<comment type="similarity">
    <text evidence="1">Belongs to the peptidase S33 family.</text>
</comment>
<organism evidence="8 9">
    <name type="scientific">Amycolatopsis azurea DSM 43854</name>
    <dbReference type="NCBI Taxonomy" id="1238180"/>
    <lineage>
        <taxon>Bacteria</taxon>
        <taxon>Bacillati</taxon>
        <taxon>Actinomycetota</taxon>
        <taxon>Actinomycetes</taxon>
        <taxon>Pseudonocardiales</taxon>
        <taxon>Pseudonocardiaceae</taxon>
        <taxon>Amycolatopsis</taxon>
    </lineage>
</organism>
<feature type="compositionally biased region" description="Low complexity" evidence="4">
    <location>
        <begin position="503"/>
        <end position="515"/>
    </location>
</feature>
<feature type="domain" description="Peptidase S33 tripeptidyl aminopeptidase-like C-terminal" evidence="7">
    <location>
        <begin position="399"/>
        <end position="491"/>
    </location>
</feature>
<protein>
    <submittedName>
        <fullName evidence="8">Secreted tripeptidylaminopeptidase</fullName>
    </submittedName>
</protein>
<keyword evidence="3" id="KW-0378">Hydrolase</keyword>
<feature type="region of interest" description="Disordered" evidence="4">
    <location>
        <begin position="503"/>
        <end position="529"/>
    </location>
</feature>
<comment type="caution">
    <text evidence="8">The sequence shown here is derived from an EMBL/GenBank/DDBJ whole genome shotgun (WGS) entry which is preliminary data.</text>
</comment>
<keyword evidence="2 5" id="KW-0732">Signal</keyword>
<accession>M2QT44</accession>
<evidence type="ECO:0000313" key="8">
    <source>
        <dbReference type="EMBL" id="EMD29691.1"/>
    </source>
</evidence>
<dbReference type="RefSeq" id="WP_005150413.1">
    <property type="nucleotide sequence ID" value="NZ_ANMG01000003.1"/>
</dbReference>
<dbReference type="InterPro" id="IPR000073">
    <property type="entry name" value="AB_hydrolase_1"/>
</dbReference>
<evidence type="ECO:0000313" key="9">
    <source>
        <dbReference type="Proteomes" id="UP000014137"/>
    </source>
</evidence>
<evidence type="ECO:0000256" key="2">
    <source>
        <dbReference type="ARBA" id="ARBA00022729"/>
    </source>
</evidence>
<dbReference type="EMBL" id="ANMG01000003">
    <property type="protein sequence ID" value="EMD29691.1"/>
    <property type="molecule type" value="Genomic_DNA"/>
</dbReference>
<dbReference type="InterPro" id="IPR051601">
    <property type="entry name" value="Serine_prot/Carboxylest_S33"/>
</dbReference>
<dbReference type="Pfam" id="PF08386">
    <property type="entry name" value="Abhydrolase_4"/>
    <property type="match status" value="1"/>
</dbReference>